<gene>
    <name evidence="2" type="ORF">LPMP_301890</name>
</gene>
<dbReference type="VEuPathDB" id="TriTrypDB:LPMP_301890"/>
<keyword evidence="3" id="KW-1185">Reference proteome</keyword>
<feature type="compositionally biased region" description="Basic and acidic residues" evidence="1">
    <location>
        <begin position="1085"/>
        <end position="1098"/>
    </location>
</feature>
<dbReference type="GeneID" id="22577242"/>
<feature type="compositionally biased region" description="Low complexity" evidence="1">
    <location>
        <begin position="1072"/>
        <end position="1082"/>
    </location>
</feature>
<dbReference type="EMBL" id="CP009399">
    <property type="protein sequence ID" value="AIO00414.1"/>
    <property type="molecule type" value="Genomic_DNA"/>
</dbReference>
<evidence type="ECO:0000256" key="1">
    <source>
        <dbReference type="SAM" id="MobiDB-lite"/>
    </source>
</evidence>
<feature type="region of interest" description="Disordered" evidence="1">
    <location>
        <begin position="1011"/>
        <end position="1051"/>
    </location>
</feature>
<feature type="region of interest" description="Disordered" evidence="1">
    <location>
        <begin position="728"/>
        <end position="747"/>
    </location>
</feature>
<feature type="compositionally biased region" description="Polar residues" evidence="1">
    <location>
        <begin position="1011"/>
        <end position="1024"/>
    </location>
</feature>
<proteinExistence type="predicted"/>
<organism evidence="2 3">
    <name type="scientific">Leishmania panamensis</name>
    <dbReference type="NCBI Taxonomy" id="5679"/>
    <lineage>
        <taxon>Eukaryota</taxon>
        <taxon>Discoba</taxon>
        <taxon>Euglenozoa</taxon>
        <taxon>Kinetoplastea</taxon>
        <taxon>Metakinetoplastina</taxon>
        <taxon>Trypanosomatida</taxon>
        <taxon>Trypanosomatidae</taxon>
        <taxon>Leishmaniinae</taxon>
        <taxon>Leishmania</taxon>
        <taxon>Leishmania guyanensis species complex</taxon>
    </lineage>
</organism>
<name>A0A088RWK7_LEIPA</name>
<dbReference type="eggNOG" id="ENOG502SI9V">
    <property type="taxonomic scope" value="Eukaryota"/>
</dbReference>
<evidence type="ECO:0000313" key="2">
    <source>
        <dbReference type="EMBL" id="AIO00414.1"/>
    </source>
</evidence>
<feature type="region of interest" description="Disordered" evidence="1">
    <location>
        <begin position="1069"/>
        <end position="1112"/>
    </location>
</feature>
<dbReference type="RefSeq" id="XP_010701214.1">
    <property type="nucleotide sequence ID" value="XM_010702912.1"/>
</dbReference>
<feature type="compositionally biased region" description="Low complexity" evidence="1">
    <location>
        <begin position="941"/>
        <end position="953"/>
    </location>
</feature>
<dbReference type="AlphaFoldDB" id="A0A088RWK7"/>
<reference evidence="2 3" key="1">
    <citation type="journal article" date="2015" name="Sci. Rep.">
        <title>The genome of Leishmania panamensis: insights into genomics of the L. (Viannia) subgenus.</title>
        <authorList>
            <person name="Llanes A."/>
            <person name="Restrepo C.M."/>
            <person name="Vecchio G.D."/>
            <person name="Anguizola F.J."/>
            <person name="Lleonart R."/>
        </authorList>
    </citation>
    <scope>NUCLEOTIDE SEQUENCE [LARGE SCALE GENOMIC DNA]</scope>
    <source>
        <strain evidence="2 3">MHOM/PA/94/PSC-1</strain>
    </source>
</reference>
<dbReference type="VEuPathDB" id="TriTrypDB:LPAL13_300023200"/>
<feature type="region of interest" description="Disordered" evidence="1">
    <location>
        <begin position="1134"/>
        <end position="1155"/>
    </location>
</feature>
<feature type="compositionally biased region" description="Polar residues" evidence="1">
    <location>
        <begin position="874"/>
        <end position="900"/>
    </location>
</feature>
<evidence type="ECO:0000313" key="3">
    <source>
        <dbReference type="Proteomes" id="UP000063063"/>
    </source>
</evidence>
<dbReference type="Proteomes" id="UP000063063">
    <property type="component" value="Chromosome 30"/>
</dbReference>
<dbReference type="OrthoDB" id="262000at2759"/>
<sequence>MPSAQSLSERQRHARFSLLPSSTAFLSFDVLEWIPSKDSASGELLALRPARGVASEHRYNSSASVASRERRVHPRDCSAFESSVGSWACFRTLSCYGDILVLEDAQSVDVSAAHRHEYTWQQGPSCLPLEGEVNASFGASTDHRPMPASVSHNATHIGTDIVPREALLTTRRLGRPAHRQHHPTHEIPMRDVHSVRRHSFQTPISLLFDARGHLISERESSDTAARSDRAKWLVPRRRHHRNGSSPKVSSLQWRYELWGPVGVTFTLRGGRRIFLAFASAQHAEQIEKLLIRFATGAKLSREEQRCHFNQRNNTDASASVLQMPARSADDDMPYAASAGEVFVAPLSPGVLQRTSLQSFTSEREASLRKAPATPASPRVDTASPSTWAFAAHSLVSSTPAGLPPQTVVFARGNSLLGLSGTATASHEVGCAPAWETRCGSSKPPGRGYLYCRPWGEASRYRRYYLKMSTTAGMSHIAHLSRHRLRLWQRLQQAFGNDKHSVWLDLRRTSVSPSTAHENLLLLAPQVESFTQHKNVELLGSGVTLVGPASKSSAARAARRREPELCTGRPVVFEALAKSPEERTLWLAWFCSHGATVPTPVSDVQMGDSADVLPTPEASAVFRQLGGAELFTTSPAIGAEQNAFLSNTADRWVSSWETSTLSVETFPSAKPLGIGTPRLPLKEPSEGQRGGLRAPAEAIAAPRLSPPFPEDLSKASSSLRKSLLASGKHVSRRAHVQPPPALAFSTGDRKGSEAELSIVVEDDDLDKVALYPETAVPHSAGRLMRSDSATVDHVVAPLCRTPAPPLLAEAARWPRSSSERAAEAPNIIAVAEEKPKTDHTVTSNGPSAAPMYLEDTASSELSSPERSDESPPQLLATTEKSPRPSSSISTPQDGSNSPKQYNKSETHRGHSETPLEPTEAAQRATCTASSTVALVTSQPSRPATTTDGGATPAPLKASLTVAASTSFPAEQYQDRSGCLNSGSTPPRTVKPEAAFFTATSVEVSFTTLSQQMRPTSNRISSTGAQPSAAPPAALRRTMEKPTGTSSSGRMDHQLCDESVISGLRHGARVIQDTSTSSSPAPSSRESLVKGDGDTHDARVSEMSSLSPLAPERGLLPSSSSVVDLRLLQFLEARVSETSDDQAGSCRGSCRRGGGTPIRLASTPFDLHVVPSS</sequence>
<accession>A0A088RWK7</accession>
<dbReference type="KEGG" id="lpan:LPMP_301890"/>
<protein>
    <submittedName>
        <fullName evidence="2">Uncharacterized protein</fullName>
    </submittedName>
</protein>
<feature type="compositionally biased region" description="Basic and acidic residues" evidence="1">
    <location>
        <begin position="901"/>
        <end position="912"/>
    </location>
</feature>
<feature type="compositionally biased region" description="Polar residues" evidence="1">
    <location>
        <begin position="923"/>
        <end position="940"/>
    </location>
</feature>
<feature type="region of interest" description="Disordered" evidence="1">
    <location>
        <begin position="673"/>
        <end position="692"/>
    </location>
</feature>
<feature type="region of interest" description="Disordered" evidence="1">
    <location>
        <begin position="827"/>
        <end position="953"/>
    </location>
</feature>